<evidence type="ECO:0000313" key="2">
    <source>
        <dbReference type="EMBL" id="KAB2633788.1"/>
    </source>
</evidence>
<evidence type="ECO:0000256" key="1">
    <source>
        <dbReference type="PROSITE-ProRule" id="PRU00339"/>
    </source>
</evidence>
<evidence type="ECO:0000313" key="3">
    <source>
        <dbReference type="Proteomes" id="UP000327157"/>
    </source>
</evidence>
<protein>
    <submittedName>
        <fullName evidence="2">Sperm-associated antigen 1-like</fullName>
    </submittedName>
</protein>
<gene>
    <name evidence="2" type="ORF">D8674_030035</name>
</gene>
<comment type="caution">
    <text evidence="2">The sequence shown here is derived from an EMBL/GenBank/DDBJ whole genome shotgun (WGS) entry which is preliminary data.</text>
</comment>
<dbReference type="SUPFAM" id="SSF48452">
    <property type="entry name" value="TPR-like"/>
    <property type="match status" value="1"/>
</dbReference>
<dbReference type="PANTHER" id="PTHR47682">
    <property type="entry name" value="TETRATRICOPEPTIDE REPEAT (TPR)-CONTAINING PROTEIN"/>
    <property type="match status" value="1"/>
</dbReference>
<keyword evidence="1" id="KW-0802">TPR repeat</keyword>
<keyword evidence="3" id="KW-1185">Reference proteome</keyword>
<dbReference type="PROSITE" id="PS50005">
    <property type="entry name" value="TPR"/>
    <property type="match status" value="1"/>
</dbReference>
<reference evidence="3" key="2">
    <citation type="submission" date="2019-10" db="EMBL/GenBank/DDBJ databases">
        <title>A de novo genome assembly of a pear dwarfing rootstock.</title>
        <authorList>
            <person name="Wang F."/>
            <person name="Wang J."/>
            <person name="Li S."/>
            <person name="Zhang Y."/>
            <person name="Fang M."/>
            <person name="Ma L."/>
            <person name="Zhao Y."/>
            <person name="Jiang S."/>
        </authorList>
    </citation>
    <scope>NUCLEOTIDE SEQUENCE [LARGE SCALE GENOMIC DNA]</scope>
</reference>
<dbReference type="SMART" id="SM00028">
    <property type="entry name" value="TPR"/>
    <property type="match status" value="2"/>
</dbReference>
<dbReference type="EMBL" id="SMOL01000120">
    <property type="protein sequence ID" value="KAB2633788.1"/>
    <property type="molecule type" value="Genomic_DNA"/>
</dbReference>
<sequence length="380" mass="40566">MDVVLPLPGATASAASRSYSRRVRRRIVVKDCQSAEDVKEIRVCTNRTCRRQGSMQILEVLTDLAPPNVSVKSSGCLGRCGAGPNLVALPAATLVAHCGTTARAAEVLVALVLPGGTGGDGGGGSNWNAIVNKSLEALALRNKARSEVVDKNNFSQAELLLSQAIELGPIGGVHIMYKERSIARLASGNCSGALEDAAQALALHPLYPEAYICQGDAFLIMNKFDSAQRSYSTALQMDPSLRRSKSFKNISNMIYFSPIPVSRTQDKSPANFDPDVLRMAVKRKKKMITYTGEMMKMFLPSRTGKSHGGFRFMVDLLLLLKLLLGLGGADDSTEGGGGGGGGGFDEADDIVICFFTAVGPIDMSRDSQASYNSQQLHKSE</sequence>
<dbReference type="InterPro" id="IPR036249">
    <property type="entry name" value="Thioredoxin-like_sf"/>
</dbReference>
<dbReference type="OrthoDB" id="2423701at2759"/>
<dbReference type="CDD" id="cd02980">
    <property type="entry name" value="TRX_Fd_family"/>
    <property type="match status" value="1"/>
</dbReference>
<proteinExistence type="predicted"/>
<dbReference type="SUPFAM" id="SSF52833">
    <property type="entry name" value="Thioredoxin-like"/>
    <property type="match status" value="1"/>
</dbReference>
<feature type="repeat" description="TPR" evidence="1">
    <location>
        <begin position="208"/>
        <end position="241"/>
    </location>
</feature>
<organism evidence="2 3">
    <name type="scientific">Pyrus ussuriensis x Pyrus communis</name>
    <dbReference type="NCBI Taxonomy" id="2448454"/>
    <lineage>
        <taxon>Eukaryota</taxon>
        <taxon>Viridiplantae</taxon>
        <taxon>Streptophyta</taxon>
        <taxon>Embryophyta</taxon>
        <taxon>Tracheophyta</taxon>
        <taxon>Spermatophyta</taxon>
        <taxon>Magnoliopsida</taxon>
        <taxon>eudicotyledons</taxon>
        <taxon>Gunneridae</taxon>
        <taxon>Pentapetalae</taxon>
        <taxon>rosids</taxon>
        <taxon>fabids</taxon>
        <taxon>Rosales</taxon>
        <taxon>Rosaceae</taxon>
        <taxon>Amygdaloideae</taxon>
        <taxon>Maleae</taxon>
        <taxon>Pyrus</taxon>
    </lineage>
</organism>
<dbReference type="PANTHER" id="PTHR47682:SF1">
    <property type="entry name" value="TETRATRICOPEPTIDE REPEAT (TPR)-CONTAINING PROTEIN"/>
    <property type="match status" value="1"/>
</dbReference>
<dbReference type="Proteomes" id="UP000327157">
    <property type="component" value="Chromosome 6"/>
</dbReference>
<accession>A0A5N5I216</accession>
<name>A0A5N5I216_9ROSA</name>
<reference evidence="2 3" key="3">
    <citation type="submission" date="2019-11" db="EMBL/GenBank/DDBJ databases">
        <title>A de novo genome assembly of a pear dwarfing rootstock.</title>
        <authorList>
            <person name="Wang F."/>
            <person name="Wang J."/>
            <person name="Li S."/>
            <person name="Zhang Y."/>
            <person name="Fang M."/>
            <person name="Ma L."/>
            <person name="Zhao Y."/>
            <person name="Jiang S."/>
        </authorList>
    </citation>
    <scope>NUCLEOTIDE SEQUENCE [LARGE SCALE GENOMIC DNA]</scope>
    <source>
        <strain evidence="2">S2</strain>
        <tissue evidence="2">Leaf</tissue>
    </source>
</reference>
<dbReference type="InterPro" id="IPR019734">
    <property type="entry name" value="TPR_rpt"/>
</dbReference>
<dbReference type="Gene3D" id="1.25.40.10">
    <property type="entry name" value="Tetratricopeptide repeat domain"/>
    <property type="match status" value="1"/>
</dbReference>
<dbReference type="AlphaFoldDB" id="A0A5N5I216"/>
<dbReference type="Gene3D" id="3.40.30.10">
    <property type="entry name" value="Glutaredoxin"/>
    <property type="match status" value="1"/>
</dbReference>
<reference evidence="2 3" key="1">
    <citation type="submission" date="2019-09" db="EMBL/GenBank/DDBJ databases">
        <authorList>
            <person name="Ou C."/>
        </authorList>
    </citation>
    <scope>NUCLEOTIDE SEQUENCE [LARGE SCALE GENOMIC DNA]</scope>
    <source>
        <strain evidence="2">S2</strain>
        <tissue evidence="2">Leaf</tissue>
    </source>
</reference>
<dbReference type="InterPro" id="IPR011990">
    <property type="entry name" value="TPR-like_helical_dom_sf"/>
</dbReference>